<accession>A0A6J5LLP4</accession>
<protein>
    <submittedName>
        <fullName evidence="2">Uncharacterized protein</fullName>
    </submittedName>
</protein>
<feature type="transmembrane region" description="Helical" evidence="1">
    <location>
        <begin position="127"/>
        <end position="147"/>
    </location>
</feature>
<dbReference type="EMBL" id="LR796300">
    <property type="protein sequence ID" value="CAB4135438.1"/>
    <property type="molecule type" value="Genomic_DNA"/>
</dbReference>
<keyword evidence="1" id="KW-0812">Transmembrane</keyword>
<organism evidence="2">
    <name type="scientific">uncultured Caudovirales phage</name>
    <dbReference type="NCBI Taxonomy" id="2100421"/>
    <lineage>
        <taxon>Viruses</taxon>
        <taxon>Duplodnaviria</taxon>
        <taxon>Heunggongvirae</taxon>
        <taxon>Uroviricota</taxon>
        <taxon>Caudoviricetes</taxon>
        <taxon>Peduoviridae</taxon>
        <taxon>Maltschvirus</taxon>
        <taxon>Maltschvirus maltsch</taxon>
    </lineage>
</organism>
<sequence length="148" mass="16985">MSDPFGITDGVKSVTSSINESVKASQELSKAIDGVLEVADKAAKERADSRKKARQVNPDTSTIIEAVDEWQRLLIARQSEAKIQEQITKKYGSHAWDEIQGIKARKQWEDKQDRYLERHDRRVMKSVMALCYILAGWIAYECTWGIWR</sequence>
<keyword evidence="1" id="KW-1133">Transmembrane helix</keyword>
<evidence type="ECO:0000313" key="2">
    <source>
        <dbReference type="EMBL" id="CAB4135438.1"/>
    </source>
</evidence>
<name>A0A6J5LLP4_9CAUD</name>
<reference evidence="2" key="1">
    <citation type="submission" date="2020-04" db="EMBL/GenBank/DDBJ databases">
        <authorList>
            <person name="Chiriac C."/>
            <person name="Salcher M."/>
            <person name="Ghai R."/>
            <person name="Kavagutti S V."/>
        </authorList>
    </citation>
    <scope>NUCLEOTIDE SEQUENCE</scope>
</reference>
<evidence type="ECO:0000256" key="1">
    <source>
        <dbReference type="SAM" id="Phobius"/>
    </source>
</evidence>
<gene>
    <name evidence="2" type="ORF">UFOVP285_24</name>
</gene>
<proteinExistence type="predicted"/>
<keyword evidence="1" id="KW-0472">Membrane</keyword>